<dbReference type="GO" id="GO:0080044">
    <property type="term" value="F:quercetin 7-O-glucosyltransferase activity"/>
    <property type="evidence" value="ECO:0007669"/>
    <property type="project" value="TreeGrafter"/>
</dbReference>
<dbReference type="AlphaFoldDB" id="A0AAW1L392"/>
<dbReference type="GO" id="GO:0016135">
    <property type="term" value="P:saponin biosynthetic process"/>
    <property type="evidence" value="ECO:0007669"/>
    <property type="project" value="UniProtKB-ARBA"/>
</dbReference>
<comment type="caution">
    <text evidence="3">The sequence shown here is derived from an EMBL/GenBank/DDBJ whole genome shotgun (WGS) entry which is preliminary data.</text>
</comment>
<dbReference type="PANTHER" id="PTHR11926:SF774">
    <property type="entry name" value="UDP-GLYCOSYLTRANSFERASE 85A1-RELATED"/>
    <property type="match status" value="1"/>
</dbReference>
<name>A0AAW1L392_SAPOF</name>
<dbReference type="Pfam" id="PF00201">
    <property type="entry name" value="UDPGT"/>
    <property type="match status" value="1"/>
</dbReference>
<keyword evidence="2" id="KW-0808">Transferase</keyword>
<evidence type="ECO:0000313" key="4">
    <source>
        <dbReference type="Proteomes" id="UP001443914"/>
    </source>
</evidence>
<dbReference type="EMBL" id="JBDFQZ010000005">
    <property type="protein sequence ID" value="KAK9727315.1"/>
    <property type="molecule type" value="Genomic_DNA"/>
</dbReference>
<dbReference type="CDD" id="cd03784">
    <property type="entry name" value="GT1_Gtf-like"/>
    <property type="match status" value="1"/>
</dbReference>
<protein>
    <submittedName>
        <fullName evidence="3">Uncharacterized protein</fullName>
    </submittedName>
</protein>
<dbReference type="GO" id="GO:0080043">
    <property type="term" value="F:quercetin 3-O-glucosyltransferase activity"/>
    <property type="evidence" value="ECO:0007669"/>
    <property type="project" value="TreeGrafter"/>
</dbReference>
<reference evidence="3 4" key="1">
    <citation type="submission" date="2024-03" db="EMBL/GenBank/DDBJ databases">
        <title>WGS assembly of Saponaria officinalis var. Norfolk2.</title>
        <authorList>
            <person name="Jenkins J."/>
            <person name="Shu S."/>
            <person name="Grimwood J."/>
            <person name="Barry K."/>
            <person name="Goodstein D."/>
            <person name="Schmutz J."/>
            <person name="Leebens-Mack J."/>
            <person name="Osbourn A."/>
        </authorList>
    </citation>
    <scope>NUCLEOTIDE SEQUENCE [LARGE SCALE GENOMIC DNA]</scope>
    <source>
        <strain evidence="4">cv. Norfolk2</strain>
        <strain evidence="3">JIC</strain>
        <tissue evidence="3">Leaf</tissue>
    </source>
</reference>
<evidence type="ECO:0000313" key="3">
    <source>
        <dbReference type="EMBL" id="KAK9727314.1"/>
    </source>
</evidence>
<accession>A0AAW1L392</accession>
<dbReference type="EMBL" id="JBDFQZ010000005">
    <property type="protein sequence ID" value="KAK9727314.1"/>
    <property type="molecule type" value="Genomic_DNA"/>
</dbReference>
<dbReference type="Gene3D" id="3.40.50.2000">
    <property type="entry name" value="Glycogen Phosphorylase B"/>
    <property type="match status" value="2"/>
</dbReference>
<evidence type="ECO:0000256" key="2">
    <source>
        <dbReference type="ARBA" id="ARBA00022679"/>
    </source>
</evidence>
<comment type="similarity">
    <text evidence="1">Belongs to the UDP-glycosyltransferase family.</text>
</comment>
<dbReference type="GO" id="GO:0016104">
    <property type="term" value="P:triterpenoid biosynthetic process"/>
    <property type="evidence" value="ECO:0007669"/>
    <property type="project" value="UniProtKB-ARBA"/>
</dbReference>
<sequence>MEQILKQEGSVKKPCHLVAMPFPGRGHINPMLNLCKLLVSNSDHPIHVTFVVTLEWLGFLSSEPAPPSNIRYASLPQVIPSEIGRANDIEGFIAATLTKLEQPFDLLLDHLTSPPPSAIIYDTYMYWVVAVGQRRHIPVVSFFPMSASVFTVLYHFDLLRQHGHFPLDVSVRGNEVVDYIPGLPPTTAADLTTFFNGPGEKLLVHTFDAFSCVNKAHCQLFTSVLEIEEQVISSLKLKMPIPVHPIGAMIPYYDLQSTEHTSRETHSYLQWLDAQPKDSVLYISQGSFLSVSNDQMNEIAQGIIESGIPFLWVTRGDTCLFKDGVGEKGLLVSWCHQLRVLCHPSVGGFWTHCGWNSTSEAIYAGVPMLTCPIFWDQMPNNKLIVNDLKVGRRVIRNYPVSRKLVTRSEIGQIVRNFMDPESDERADMVERATALRDIFRKAIAKGGSATCSLAAFVNSIS</sequence>
<dbReference type="InterPro" id="IPR002213">
    <property type="entry name" value="UDP_glucos_trans"/>
</dbReference>
<dbReference type="FunFam" id="3.40.50.2000:FF:000138">
    <property type="entry name" value="Glycosyltransferase"/>
    <property type="match status" value="1"/>
</dbReference>
<proteinExistence type="inferred from homology"/>
<keyword evidence="4" id="KW-1185">Reference proteome</keyword>
<dbReference type="PANTHER" id="PTHR11926">
    <property type="entry name" value="GLUCOSYL/GLUCURONOSYL TRANSFERASES"/>
    <property type="match status" value="1"/>
</dbReference>
<dbReference type="SUPFAM" id="SSF53756">
    <property type="entry name" value="UDP-Glycosyltransferase/glycogen phosphorylase"/>
    <property type="match status" value="1"/>
</dbReference>
<organism evidence="3 4">
    <name type="scientific">Saponaria officinalis</name>
    <name type="common">Common soapwort</name>
    <name type="synonym">Lychnis saponaria</name>
    <dbReference type="NCBI Taxonomy" id="3572"/>
    <lineage>
        <taxon>Eukaryota</taxon>
        <taxon>Viridiplantae</taxon>
        <taxon>Streptophyta</taxon>
        <taxon>Embryophyta</taxon>
        <taxon>Tracheophyta</taxon>
        <taxon>Spermatophyta</taxon>
        <taxon>Magnoliopsida</taxon>
        <taxon>eudicotyledons</taxon>
        <taxon>Gunneridae</taxon>
        <taxon>Pentapetalae</taxon>
        <taxon>Caryophyllales</taxon>
        <taxon>Caryophyllaceae</taxon>
        <taxon>Caryophylleae</taxon>
        <taxon>Saponaria</taxon>
    </lineage>
</organism>
<evidence type="ECO:0000256" key="1">
    <source>
        <dbReference type="ARBA" id="ARBA00009995"/>
    </source>
</evidence>
<dbReference type="Proteomes" id="UP001443914">
    <property type="component" value="Unassembled WGS sequence"/>
</dbReference>
<gene>
    <name evidence="3" type="ORF">RND81_05G273300</name>
</gene>